<dbReference type="InterPro" id="IPR035986">
    <property type="entry name" value="PKD_dom_sf"/>
</dbReference>
<evidence type="ECO:0000313" key="1">
    <source>
        <dbReference type="EMBL" id="MFD2936369.1"/>
    </source>
</evidence>
<accession>A0ABW6ALL1</accession>
<dbReference type="NCBIfam" id="TIGR04131">
    <property type="entry name" value="Bac_Flav_CTERM"/>
    <property type="match status" value="1"/>
</dbReference>
<proteinExistence type="predicted"/>
<reference evidence="2" key="1">
    <citation type="journal article" date="2019" name="Int. J. Syst. Evol. Microbiol.">
        <title>The Global Catalogue of Microorganisms (GCM) 10K type strain sequencing project: providing services to taxonomists for standard genome sequencing and annotation.</title>
        <authorList>
            <consortium name="The Broad Institute Genomics Platform"/>
            <consortium name="The Broad Institute Genome Sequencing Center for Infectious Disease"/>
            <person name="Wu L."/>
            <person name="Ma J."/>
        </authorList>
    </citation>
    <scope>NUCLEOTIDE SEQUENCE [LARGE SCALE GENOMIC DNA]</scope>
    <source>
        <strain evidence="2">KCTC 52490</strain>
    </source>
</reference>
<dbReference type="Pfam" id="PF13585">
    <property type="entry name" value="CHU_C"/>
    <property type="match status" value="1"/>
</dbReference>
<dbReference type="SUPFAM" id="SSF49299">
    <property type="entry name" value="PKD domain"/>
    <property type="match status" value="1"/>
</dbReference>
<sequence length="779" mass="84694">MLLSLTGVRATHIIGGDVSMSAVGKTPGLFRLQLNQYWDETKTSAGNRDPSVTLLIYRKQNPALIERIDLQLQETLPLTFDNAACATLRQLSFTQAKYYETYQFDTKKYTDPGGYYIVWERCCRNDNLTNVNSSTADGVAMVFYLEFPPMTKNGSNFSNSAPDFLVPNGDYICINKAFTFNAEATDADGDQLRYSLVTPLNGYTTRGAPISVDESPQASYPTISWASGYSLASIIPGNPPLSIDPTTGQLTVRATKEGLYLFTIQCEEYRNGERIGVVRRDFQLPVVDCSKNTPPPAVVLANGTPTSELAWCASRPLVLTVEKNPVWAYQWQKDGVNLRGSTADTLQITQSGVYTVVKSQAKVCANDTLSQAVKVTLTAFTPIKIAVMSPKPYCMGDTLTLQTDGQPDYHYQWRRDGKDIIGQQQATTKVYQSGNYGVFVKSSLVGCDGKDSLDITINARPTAHISASAGRVCPDSSIQLTATGGTHYTWQQDGTKLIADTTSQITAHEAGMYQVTVTAPTGCTVLSDKFTLAQYDRPVVQFDSIATVCMANPTILSLAGQPAGGVYAGVGVQANRFDPAAAGVGRHELTYTITSADGCRASQNRWAVVSAGPVITGPTTYGIVKGTTVQLLTQSSEPINRYQWEPPAFLNQTDIASPQASPVETTPYQLTAVSVSGCTTTFSVLVEVIEPLYIPSAFSPNADGLNDLWVISNISSFPNAEVSIYSRWGELIFFSEGYAQPWDGTYQQEIVQTGIYTYQIRTGTDAAAMTYRGQLTVVH</sequence>
<evidence type="ECO:0000313" key="2">
    <source>
        <dbReference type="Proteomes" id="UP001597512"/>
    </source>
</evidence>
<dbReference type="RefSeq" id="WP_381505100.1">
    <property type="nucleotide sequence ID" value="NZ_JBHUOM010000023.1"/>
</dbReference>
<dbReference type="InterPro" id="IPR013783">
    <property type="entry name" value="Ig-like_fold"/>
</dbReference>
<protein>
    <submittedName>
        <fullName evidence="1">Gliding motility-associated C-terminal domain-containing protein</fullName>
    </submittedName>
</protein>
<organism evidence="1 2">
    <name type="scientific">Spirosoma flavum</name>
    <dbReference type="NCBI Taxonomy" id="2048557"/>
    <lineage>
        <taxon>Bacteria</taxon>
        <taxon>Pseudomonadati</taxon>
        <taxon>Bacteroidota</taxon>
        <taxon>Cytophagia</taxon>
        <taxon>Cytophagales</taxon>
        <taxon>Cytophagaceae</taxon>
        <taxon>Spirosoma</taxon>
    </lineage>
</organism>
<comment type="caution">
    <text evidence="1">The sequence shown here is derived from an EMBL/GenBank/DDBJ whole genome shotgun (WGS) entry which is preliminary data.</text>
</comment>
<keyword evidence="2" id="KW-1185">Reference proteome</keyword>
<dbReference type="EMBL" id="JBHUOM010000023">
    <property type="protein sequence ID" value="MFD2936369.1"/>
    <property type="molecule type" value="Genomic_DNA"/>
</dbReference>
<dbReference type="InterPro" id="IPR026341">
    <property type="entry name" value="T9SS_type_B"/>
</dbReference>
<gene>
    <name evidence="1" type="ORF">ACFS25_21485</name>
</gene>
<dbReference type="Gene3D" id="2.60.40.10">
    <property type="entry name" value="Immunoglobulins"/>
    <property type="match status" value="1"/>
</dbReference>
<dbReference type="Proteomes" id="UP001597512">
    <property type="component" value="Unassembled WGS sequence"/>
</dbReference>
<name>A0ABW6ALL1_9BACT</name>